<dbReference type="AlphaFoldDB" id="A0A1F7GZ19"/>
<gene>
    <name evidence="1" type="ORF">A3C24_02255</name>
</gene>
<name>A0A1F7GZ19_9BACT</name>
<sequence length="497" mass="56201">MIDQRELEPLQRQPQFVFISPLSEQVDSFFEVINGQLSQETRDALGSREIEFRQLLAVNNLFSSGHDSFAGAKVELLRRMKEQDPGSESDLSKEWGIPEDVIVQYAHERELIEGIITTERSREEISTDTVRVLGRNSLPLEAYTISKIAEGASGTKPDLVVLQRLARVLKVYTIGKTDIWSGNDYSLHSTLYAMEACLKDLAFYLEMPHVYVFSNNVATRTTGIDPTERYNVQYLTDLARHILVTNDMLDRESGSERVQVIGSVAPVKSVMTELLEDEVVKRKLVELLSTDDLRNLEAILLSGVSPDHTVEAVIKRGFTKYDKLRCRILVADTEMFDQVVSRVERARKRRLFGRKILEMLRIKPLDSPQITDQLQGYMRLTLYADRAPERRKEPISSDPHRRVLDHMANIPEGALGYAAVHVRMPVVVDTNRGKSLPLFETQVRLGGKSLDVMYAAAEAVYDVDGDFSKAGLSPRLIKSVHDGSHEEVEQFILQQAA</sequence>
<dbReference type="EMBL" id="MFZM01000009">
    <property type="protein sequence ID" value="OGK24340.1"/>
    <property type="molecule type" value="Genomic_DNA"/>
</dbReference>
<protein>
    <submittedName>
        <fullName evidence="1">Uncharacterized protein</fullName>
    </submittedName>
</protein>
<comment type="caution">
    <text evidence="1">The sequence shown here is derived from an EMBL/GenBank/DDBJ whole genome shotgun (WGS) entry which is preliminary data.</text>
</comment>
<reference evidence="1 2" key="1">
    <citation type="journal article" date="2016" name="Nat. Commun.">
        <title>Thousands of microbial genomes shed light on interconnected biogeochemical processes in an aquifer system.</title>
        <authorList>
            <person name="Anantharaman K."/>
            <person name="Brown C.T."/>
            <person name="Hug L.A."/>
            <person name="Sharon I."/>
            <person name="Castelle C.J."/>
            <person name="Probst A.J."/>
            <person name="Thomas B.C."/>
            <person name="Singh A."/>
            <person name="Wilkins M.J."/>
            <person name="Karaoz U."/>
            <person name="Brodie E.L."/>
            <person name="Williams K.H."/>
            <person name="Hubbard S.S."/>
            <person name="Banfield J.F."/>
        </authorList>
    </citation>
    <scope>NUCLEOTIDE SEQUENCE [LARGE SCALE GENOMIC DNA]</scope>
</reference>
<evidence type="ECO:0000313" key="1">
    <source>
        <dbReference type="EMBL" id="OGK24340.1"/>
    </source>
</evidence>
<accession>A0A1F7GZ19</accession>
<dbReference type="Proteomes" id="UP000177159">
    <property type="component" value="Unassembled WGS sequence"/>
</dbReference>
<proteinExistence type="predicted"/>
<evidence type="ECO:0000313" key="2">
    <source>
        <dbReference type="Proteomes" id="UP000177159"/>
    </source>
</evidence>
<organism evidence="1 2">
    <name type="scientific">Candidatus Roizmanbacteria bacterium RIFCSPHIGHO2_02_FULL_37_24</name>
    <dbReference type="NCBI Taxonomy" id="1802037"/>
    <lineage>
        <taxon>Bacteria</taxon>
        <taxon>Candidatus Roizmaniibacteriota</taxon>
    </lineage>
</organism>